<dbReference type="GO" id="GO:0008777">
    <property type="term" value="F:acetylornithine deacetylase activity"/>
    <property type="evidence" value="ECO:0007669"/>
    <property type="project" value="UniProtKB-EC"/>
</dbReference>
<sequence length="98" mass="10538">ARAYPPARGLPLVHARGCAVCDGLHKRVVRGQGPGDHPLRRRWSQGGADLPRGAGGLRRAEDPAPRPRRRGPRRGGAVRGPRGARGALRARRLRHEGG</sequence>
<feature type="region of interest" description="Disordered" evidence="1">
    <location>
        <begin position="30"/>
        <end position="98"/>
    </location>
</feature>
<evidence type="ECO:0000313" key="2">
    <source>
        <dbReference type="EMBL" id="CAA9464447.1"/>
    </source>
</evidence>
<reference evidence="2" key="1">
    <citation type="submission" date="2020-02" db="EMBL/GenBank/DDBJ databases">
        <authorList>
            <person name="Meier V. D."/>
        </authorList>
    </citation>
    <scope>NUCLEOTIDE SEQUENCE</scope>
    <source>
        <strain evidence="2">AVDCRST_MAG12</strain>
    </source>
</reference>
<organism evidence="2">
    <name type="scientific">uncultured Rubrobacteraceae bacterium</name>
    <dbReference type="NCBI Taxonomy" id="349277"/>
    <lineage>
        <taxon>Bacteria</taxon>
        <taxon>Bacillati</taxon>
        <taxon>Actinomycetota</taxon>
        <taxon>Rubrobacteria</taxon>
        <taxon>Rubrobacterales</taxon>
        <taxon>Rubrobacteraceae</taxon>
        <taxon>environmental samples</taxon>
    </lineage>
</organism>
<feature type="compositionally biased region" description="Basic residues" evidence="1">
    <location>
        <begin position="88"/>
        <end position="98"/>
    </location>
</feature>
<proteinExistence type="predicted"/>
<keyword evidence="2" id="KW-0378">Hydrolase</keyword>
<protein>
    <submittedName>
        <fullName evidence="2">Acetylornithine deacetylase</fullName>
        <ecNumber evidence="2">3.5.1.16</ecNumber>
    </submittedName>
</protein>
<evidence type="ECO:0000256" key="1">
    <source>
        <dbReference type="SAM" id="MobiDB-lite"/>
    </source>
</evidence>
<dbReference type="AlphaFoldDB" id="A0A6J4RA03"/>
<feature type="non-terminal residue" evidence="2">
    <location>
        <position position="98"/>
    </location>
</feature>
<name>A0A6J4RA03_9ACTN</name>
<dbReference type="EMBL" id="CADCVK010000019">
    <property type="protein sequence ID" value="CAA9464447.1"/>
    <property type="molecule type" value="Genomic_DNA"/>
</dbReference>
<gene>
    <name evidence="2" type="ORF">AVDCRST_MAG12-133</name>
</gene>
<dbReference type="EC" id="3.5.1.16" evidence="2"/>
<feature type="non-terminal residue" evidence="2">
    <location>
        <position position="1"/>
    </location>
</feature>
<accession>A0A6J4RA03</accession>